<feature type="transmembrane region" description="Helical" evidence="1">
    <location>
        <begin position="213"/>
        <end position="231"/>
    </location>
</feature>
<dbReference type="InterPro" id="IPR052155">
    <property type="entry name" value="Biofilm_reg_signaling"/>
</dbReference>
<dbReference type="SUPFAM" id="SSF55785">
    <property type="entry name" value="PYP-like sensor domain (PAS domain)"/>
    <property type="match status" value="1"/>
</dbReference>
<feature type="transmembrane region" description="Helical" evidence="1">
    <location>
        <begin position="101"/>
        <end position="118"/>
    </location>
</feature>
<proteinExistence type="predicted"/>
<reference evidence="4 5" key="1">
    <citation type="submission" date="2023-06" db="EMBL/GenBank/DDBJ databases">
        <title>Paenibacillus polygonum sp. nov., an endophytic bacterium, isolated from Polygonum lapathifolium L. in Nanji Wetland National Nature Reserve, South of Poyang Lake, Jiangxi Province, China.</title>
        <authorList>
            <person name="Yu Z."/>
        </authorList>
    </citation>
    <scope>NUCLEOTIDE SEQUENCE [LARGE SCALE GENOMIC DNA]</scope>
    <source>
        <strain evidence="4 5">C31</strain>
    </source>
</reference>
<keyword evidence="5" id="KW-1185">Reference proteome</keyword>
<dbReference type="PROSITE" id="PS50883">
    <property type="entry name" value="EAL"/>
    <property type="match status" value="1"/>
</dbReference>
<dbReference type="Pfam" id="PF00990">
    <property type="entry name" value="GGDEF"/>
    <property type="match status" value="1"/>
</dbReference>
<dbReference type="RefSeq" id="WP_285747193.1">
    <property type="nucleotide sequence ID" value="NZ_CP127162.1"/>
</dbReference>
<organism evidence="4 5">
    <name type="scientific">Paenibacillus polygoni</name>
    <dbReference type="NCBI Taxonomy" id="3050112"/>
    <lineage>
        <taxon>Bacteria</taxon>
        <taxon>Bacillati</taxon>
        <taxon>Bacillota</taxon>
        <taxon>Bacilli</taxon>
        <taxon>Bacillales</taxon>
        <taxon>Paenibacillaceae</taxon>
        <taxon>Paenibacillus</taxon>
    </lineage>
</organism>
<dbReference type="Gene3D" id="3.30.450.20">
    <property type="entry name" value="PAS domain"/>
    <property type="match status" value="1"/>
</dbReference>
<dbReference type="Gene3D" id="3.20.20.450">
    <property type="entry name" value="EAL domain"/>
    <property type="match status" value="1"/>
</dbReference>
<dbReference type="NCBIfam" id="TIGR00229">
    <property type="entry name" value="sensory_box"/>
    <property type="match status" value="1"/>
</dbReference>
<dbReference type="SMART" id="SM00052">
    <property type="entry name" value="EAL"/>
    <property type="match status" value="1"/>
</dbReference>
<dbReference type="PANTHER" id="PTHR44757">
    <property type="entry name" value="DIGUANYLATE CYCLASE DGCP"/>
    <property type="match status" value="1"/>
</dbReference>
<feature type="domain" description="GGDEF" evidence="3">
    <location>
        <begin position="400"/>
        <end position="532"/>
    </location>
</feature>
<dbReference type="Pfam" id="PF00563">
    <property type="entry name" value="EAL"/>
    <property type="match status" value="1"/>
</dbReference>
<name>A0ABY8X5K9_9BACL</name>
<dbReference type="Proteomes" id="UP001236415">
    <property type="component" value="Chromosome"/>
</dbReference>
<evidence type="ECO:0000259" key="2">
    <source>
        <dbReference type="PROSITE" id="PS50883"/>
    </source>
</evidence>
<evidence type="ECO:0000259" key="3">
    <source>
        <dbReference type="PROSITE" id="PS50887"/>
    </source>
</evidence>
<dbReference type="PANTHER" id="PTHR44757:SF2">
    <property type="entry name" value="BIOFILM ARCHITECTURE MAINTENANCE PROTEIN MBAA"/>
    <property type="match status" value="1"/>
</dbReference>
<feature type="domain" description="EAL" evidence="2">
    <location>
        <begin position="541"/>
        <end position="795"/>
    </location>
</feature>
<dbReference type="InterPro" id="IPR029787">
    <property type="entry name" value="Nucleotide_cyclase"/>
</dbReference>
<evidence type="ECO:0000256" key="1">
    <source>
        <dbReference type="SAM" id="Phobius"/>
    </source>
</evidence>
<dbReference type="InterPro" id="IPR035965">
    <property type="entry name" value="PAS-like_dom_sf"/>
</dbReference>
<dbReference type="CDD" id="cd01949">
    <property type="entry name" value="GGDEF"/>
    <property type="match status" value="1"/>
</dbReference>
<feature type="transmembrane region" description="Helical" evidence="1">
    <location>
        <begin position="6"/>
        <end position="27"/>
    </location>
</feature>
<dbReference type="Gene3D" id="3.30.70.270">
    <property type="match status" value="1"/>
</dbReference>
<keyword evidence="1" id="KW-1133">Transmembrane helix</keyword>
<dbReference type="PROSITE" id="PS50887">
    <property type="entry name" value="GGDEF"/>
    <property type="match status" value="1"/>
</dbReference>
<dbReference type="SUPFAM" id="SSF141868">
    <property type="entry name" value="EAL domain-like"/>
    <property type="match status" value="1"/>
</dbReference>
<keyword evidence="1" id="KW-0812">Transmembrane</keyword>
<dbReference type="InterPro" id="IPR043128">
    <property type="entry name" value="Rev_trsase/Diguanyl_cyclase"/>
</dbReference>
<keyword evidence="1" id="KW-0472">Membrane</keyword>
<gene>
    <name evidence="4" type="ORF">QPK24_06520</name>
</gene>
<dbReference type="NCBIfam" id="TIGR00254">
    <property type="entry name" value="GGDEF"/>
    <property type="match status" value="1"/>
</dbReference>
<feature type="transmembrane region" description="Helical" evidence="1">
    <location>
        <begin position="39"/>
        <end position="57"/>
    </location>
</feature>
<dbReference type="CDD" id="cd01948">
    <property type="entry name" value="EAL"/>
    <property type="match status" value="1"/>
</dbReference>
<dbReference type="InterPro" id="IPR001633">
    <property type="entry name" value="EAL_dom"/>
</dbReference>
<feature type="transmembrane region" description="Helical" evidence="1">
    <location>
        <begin position="138"/>
        <end position="160"/>
    </location>
</feature>
<evidence type="ECO:0000313" key="5">
    <source>
        <dbReference type="Proteomes" id="UP001236415"/>
    </source>
</evidence>
<dbReference type="InterPro" id="IPR035919">
    <property type="entry name" value="EAL_sf"/>
</dbReference>
<evidence type="ECO:0000313" key="4">
    <source>
        <dbReference type="EMBL" id="WIV20343.1"/>
    </source>
</evidence>
<feature type="transmembrane region" description="Helical" evidence="1">
    <location>
        <begin position="181"/>
        <end position="201"/>
    </location>
</feature>
<accession>A0ABY8X5K9</accession>
<sequence length="796" mass="90873">MYNMILQIICLFIPFLILFAMGIEVYFKNPRSTINRLSMLLLFSLSLFFLGGFWAKTLPIETGLYVTMYVKYISIFVTMTLGLYLYSLVSKVRIKPIFRHLLCLVPSIGIFPILMNAPETSVSSTQSILGRSEQLDSYLLVMIMVISGYNFLMLFLFSWIGNRQRRSKNWSRKERLRQHRIKQGLVFSLIWAVFWSVISLLKDSFGTEILFRILPYEIMPAYCILIWAYFIRSAMVHYDFLASPNRRFEVLFSLSRQGIALVNQSGFAVEMNEAFRRSIGIPNAISEEGIDLNALIPEEDRQMMKELYKDRFDTMTPIHIEQRINTFLHETKIVEIDSAYLEIDDQIFCYLVTRDITETKNAEAKLQKLAYEDNLTGLGNRLHFMENLEQALQNSDLEDRQTAVIMIDLDQFKWINDTLGHSAGDFLLQHVAHQIRNSMPSSAVISRLGGDEFAITVPVNHSGQAICYANQLLSSLQQPIHIFGKPYTVTASVGISIAPEDGRTIEALYSSSDTAMYAAKQAGRNQYYAYTPNLKAMAERNLTIVNGLSTALANDEFTLYYQPQIDTHTNRILGLEALIRWKSPELGFVSPAQFIPIAEDTGMIKLIGDWVLNAAFKQTKQLVDEGYVDILVSVNLSAHQLREPLFAKRVAELLQQYKLTPRNICLEITESTAIFDLKKSLEICRALVELGISLSIDDFGTGFSSLSMLNRFPFKYIKIDRSLIQDIAMNINEAKVVQTIIELADRLGMRVIAEGVETEQQLSLLRNLGCHEVQGYLTGRPMPREQLMVFLEDYKK</sequence>
<feature type="transmembrane region" description="Helical" evidence="1">
    <location>
        <begin position="69"/>
        <end position="89"/>
    </location>
</feature>
<protein>
    <submittedName>
        <fullName evidence="4">EAL domain-containing protein</fullName>
    </submittedName>
</protein>
<dbReference type="EMBL" id="CP127162">
    <property type="protein sequence ID" value="WIV20343.1"/>
    <property type="molecule type" value="Genomic_DNA"/>
</dbReference>
<dbReference type="SMART" id="SM00267">
    <property type="entry name" value="GGDEF"/>
    <property type="match status" value="1"/>
</dbReference>
<dbReference type="SUPFAM" id="SSF55073">
    <property type="entry name" value="Nucleotide cyclase"/>
    <property type="match status" value="1"/>
</dbReference>
<dbReference type="InterPro" id="IPR000014">
    <property type="entry name" value="PAS"/>
</dbReference>
<dbReference type="InterPro" id="IPR000160">
    <property type="entry name" value="GGDEF_dom"/>
</dbReference>